<dbReference type="AlphaFoldDB" id="A0AAW1UEU3"/>
<dbReference type="Pfam" id="PF00413">
    <property type="entry name" value="Peptidase_M10"/>
    <property type="match status" value="1"/>
</dbReference>
<evidence type="ECO:0000313" key="12">
    <source>
        <dbReference type="Proteomes" id="UP001431783"/>
    </source>
</evidence>
<dbReference type="PANTHER" id="PTHR10201:SF291">
    <property type="entry name" value="MATRIX METALLOPROTEINASE 1, ISOFORM C-RELATED"/>
    <property type="match status" value="1"/>
</dbReference>
<dbReference type="Gene3D" id="3.40.390.10">
    <property type="entry name" value="Collagenase (Catalytic Domain)"/>
    <property type="match status" value="1"/>
</dbReference>
<dbReference type="GO" id="GO:0008270">
    <property type="term" value="F:zinc ion binding"/>
    <property type="evidence" value="ECO:0007669"/>
    <property type="project" value="InterPro"/>
</dbReference>
<evidence type="ECO:0000256" key="4">
    <source>
        <dbReference type="ARBA" id="ARBA00022723"/>
    </source>
</evidence>
<dbReference type="GO" id="GO:0004222">
    <property type="term" value="F:metalloendopeptidase activity"/>
    <property type="evidence" value="ECO:0007669"/>
    <property type="project" value="InterPro"/>
</dbReference>
<sequence length="201" mass="23516">MKLLLLFSILRYVFSQKVDVNDPDYFAIGDFIDLKVKSYVENHGYLKKWNNSDQEITGYSVYSDGITKFKEFFNLKPTGQLNNETLNLMEQRRCGATEFAQNFVIMGKWLKKKLGWKFVRGNMDDELMTTFAFNVWQRNSGLSFHKNVNHPDILIKYSSINHTFHESCEDNAKCTFNFDGPGIVLAHAYFPQDDTRREIHL</sequence>
<evidence type="ECO:0000256" key="1">
    <source>
        <dbReference type="ARBA" id="ARBA00001947"/>
    </source>
</evidence>
<dbReference type="Proteomes" id="UP001431783">
    <property type="component" value="Unassembled WGS sequence"/>
</dbReference>
<dbReference type="GO" id="GO:0005615">
    <property type="term" value="C:extracellular space"/>
    <property type="evidence" value="ECO:0007669"/>
    <property type="project" value="TreeGrafter"/>
</dbReference>
<accession>A0AAW1UEU3</accession>
<gene>
    <name evidence="11" type="ORF">WA026_019479</name>
</gene>
<keyword evidence="5 9" id="KW-0732">Signal</keyword>
<dbReference type="GO" id="GO:0030574">
    <property type="term" value="P:collagen catabolic process"/>
    <property type="evidence" value="ECO:0007669"/>
    <property type="project" value="TreeGrafter"/>
</dbReference>
<keyword evidence="6" id="KW-0378">Hydrolase</keyword>
<evidence type="ECO:0000259" key="10">
    <source>
        <dbReference type="Pfam" id="PF00413"/>
    </source>
</evidence>
<evidence type="ECO:0000256" key="5">
    <source>
        <dbReference type="ARBA" id="ARBA00022729"/>
    </source>
</evidence>
<evidence type="ECO:0000313" key="11">
    <source>
        <dbReference type="EMBL" id="KAK9877799.1"/>
    </source>
</evidence>
<dbReference type="InterPro" id="IPR001818">
    <property type="entry name" value="Pept_M10_metallopeptidase"/>
</dbReference>
<dbReference type="PANTHER" id="PTHR10201">
    <property type="entry name" value="MATRIX METALLOPROTEINASE"/>
    <property type="match status" value="1"/>
</dbReference>
<evidence type="ECO:0000256" key="8">
    <source>
        <dbReference type="ARBA" id="ARBA00023049"/>
    </source>
</evidence>
<dbReference type="GO" id="GO:0030198">
    <property type="term" value="P:extracellular matrix organization"/>
    <property type="evidence" value="ECO:0007669"/>
    <property type="project" value="TreeGrafter"/>
</dbReference>
<comment type="caution">
    <text evidence="11">The sequence shown here is derived from an EMBL/GenBank/DDBJ whole genome shotgun (WGS) entry which is preliminary data.</text>
</comment>
<dbReference type="InterPro" id="IPR036365">
    <property type="entry name" value="PGBD-like_sf"/>
</dbReference>
<proteinExistence type="inferred from homology"/>
<keyword evidence="4" id="KW-0479">Metal-binding</keyword>
<evidence type="ECO:0000256" key="6">
    <source>
        <dbReference type="ARBA" id="ARBA00022801"/>
    </source>
</evidence>
<evidence type="ECO:0000256" key="7">
    <source>
        <dbReference type="ARBA" id="ARBA00022833"/>
    </source>
</evidence>
<dbReference type="EMBL" id="JARQZJ010000043">
    <property type="protein sequence ID" value="KAK9877799.1"/>
    <property type="molecule type" value="Genomic_DNA"/>
</dbReference>
<keyword evidence="8" id="KW-0482">Metalloprotease</keyword>
<feature type="domain" description="Peptidase M10 metallopeptidase" evidence="10">
    <location>
        <begin position="109"/>
        <end position="201"/>
    </location>
</feature>
<protein>
    <recommendedName>
        <fullName evidence="10">Peptidase M10 metallopeptidase domain-containing protein</fullName>
    </recommendedName>
</protein>
<dbReference type="InterPro" id="IPR024079">
    <property type="entry name" value="MetalloPept_cat_dom_sf"/>
</dbReference>
<evidence type="ECO:0000256" key="2">
    <source>
        <dbReference type="ARBA" id="ARBA00010370"/>
    </source>
</evidence>
<name>A0AAW1UEU3_9CUCU</name>
<feature type="chain" id="PRO_5043946086" description="Peptidase M10 metallopeptidase domain-containing protein" evidence="9">
    <location>
        <begin position="16"/>
        <end position="201"/>
    </location>
</feature>
<comment type="similarity">
    <text evidence="2">Belongs to the peptidase M10A family.</text>
</comment>
<dbReference type="GO" id="GO:0006508">
    <property type="term" value="P:proteolysis"/>
    <property type="evidence" value="ECO:0007669"/>
    <property type="project" value="UniProtKB-KW"/>
</dbReference>
<keyword evidence="12" id="KW-1185">Reference proteome</keyword>
<dbReference type="SUPFAM" id="SSF47090">
    <property type="entry name" value="PGBD-like"/>
    <property type="match status" value="1"/>
</dbReference>
<evidence type="ECO:0000256" key="3">
    <source>
        <dbReference type="ARBA" id="ARBA00022670"/>
    </source>
</evidence>
<keyword evidence="7" id="KW-0862">Zinc</keyword>
<comment type="cofactor">
    <cofactor evidence="1">
        <name>Zn(2+)</name>
        <dbReference type="ChEBI" id="CHEBI:29105"/>
    </cofactor>
</comment>
<evidence type="ECO:0000256" key="9">
    <source>
        <dbReference type="SAM" id="SignalP"/>
    </source>
</evidence>
<dbReference type="SUPFAM" id="SSF55486">
    <property type="entry name" value="Metalloproteases ('zincins'), catalytic domain"/>
    <property type="match status" value="1"/>
</dbReference>
<organism evidence="11 12">
    <name type="scientific">Henosepilachna vigintioctopunctata</name>
    <dbReference type="NCBI Taxonomy" id="420089"/>
    <lineage>
        <taxon>Eukaryota</taxon>
        <taxon>Metazoa</taxon>
        <taxon>Ecdysozoa</taxon>
        <taxon>Arthropoda</taxon>
        <taxon>Hexapoda</taxon>
        <taxon>Insecta</taxon>
        <taxon>Pterygota</taxon>
        <taxon>Neoptera</taxon>
        <taxon>Endopterygota</taxon>
        <taxon>Coleoptera</taxon>
        <taxon>Polyphaga</taxon>
        <taxon>Cucujiformia</taxon>
        <taxon>Coccinelloidea</taxon>
        <taxon>Coccinellidae</taxon>
        <taxon>Epilachninae</taxon>
        <taxon>Epilachnini</taxon>
        <taxon>Henosepilachna</taxon>
    </lineage>
</organism>
<dbReference type="GO" id="GO:0031012">
    <property type="term" value="C:extracellular matrix"/>
    <property type="evidence" value="ECO:0007669"/>
    <property type="project" value="InterPro"/>
</dbReference>
<keyword evidence="3" id="KW-0645">Protease</keyword>
<reference evidence="11 12" key="1">
    <citation type="submission" date="2023-03" db="EMBL/GenBank/DDBJ databases">
        <title>Genome insight into feeding habits of ladybird beetles.</title>
        <authorList>
            <person name="Li H.-S."/>
            <person name="Huang Y.-H."/>
            <person name="Pang H."/>
        </authorList>
    </citation>
    <scope>NUCLEOTIDE SEQUENCE [LARGE SCALE GENOMIC DNA]</scope>
    <source>
        <strain evidence="11">SYSU_2023b</strain>
        <tissue evidence="11">Whole body</tissue>
    </source>
</reference>
<feature type="signal peptide" evidence="9">
    <location>
        <begin position="1"/>
        <end position="15"/>
    </location>
</feature>